<evidence type="ECO:0000313" key="2">
    <source>
        <dbReference type="Proteomes" id="UP000076532"/>
    </source>
</evidence>
<organism evidence="1 2">
    <name type="scientific">Athelia psychrophila</name>
    <dbReference type="NCBI Taxonomy" id="1759441"/>
    <lineage>
        <taxon>Eukaryota</taxon>
        <taxon>Fungi</taxon>
        <taxon>Dikarya</taxon>
        <taxon>Basidiomycota</taxon>
        <taxon>Agaricomycotina</taxon>
        <taxon>Agaricomycetes</taxon>
        <taxon>Agaricomycetidae</taxon>
        <taxon>Atheliales</taxon>
        <taxon>Atheliaceae</taxon>
        <taxon>Athelia</taxon>
    </lineage>
</organism>
<reference evidence="1 2" key="1">
    <citation type="journal article" date="2016" name="Mol. Biol. Evol.">
        <title>Comparative Genomics of Early-Diverging Mushroom-Forming Fungi Provides Insights into the Origins of Lignocellulose Decay Capabilities.</title>
        <authorList>
            <person name="Nagy L.G."/>
            <person name="Riley R."/>
            <person name="Tritt A."/>
            <person name="Adam C."/>
            <person name="Daum C."/>
            <person name="Floudas D."/>
            <person name="Sun H."/>
            <person name="Yadav J.S."/>
            <person name="Pangilinan J."/>
            <person name="Larsson K.H."/>
            <person name="Matsuura K."/>
            <person name="Barry K."/>
            <person name="Labutti K."/>
            <person name="Kuo R."/>
            <person name="Ohm R.A."/>
            <person name="Bhattacharya S.S."/>
            <person name="Shirouzu T."/>
            <person name="Yoshinaga Y."/>
            <person name="Martin F.M."/>
            <person name="Grigoriev I.V."/>
            <person name="Hibbett D.S."/>
        </authorList>
    </citation>
    <scope>NUCLEOTIDE SEQUENCE [LARGE SCALE GENOMIC DNA]</scope>
    <source>
        <strain evidence="1 2">CBS 109695</strain>
    </source>
</reference>
<dbReference type="EMBL" id="KV417482">
    <property type="protein sequence ID" value="KZP33549.1"/>
    <property type="molecule type" value="Genomic_DNA"/>
</dbReference>
<protein>
    <submittedName>
        <fullName evidence="1">Uncharacterized protein</fullName>
    </submittedName>
</protein>
<proteinExistence type="predicted"/>
<accession>A0A166WA71</accession>
<evidence type="ECO:0000313" key="1">
    <source>
        <dbReference type="EMBL" id="KZP33549.1"/>
    </source>
</evidence>
<gene>
    <name evidence="1" type="ORF">FIBSPDRAFT_924524</name>
</gene>
<keyword evidence="2" id="KW-1185">Reference proteome</keyword>
<sequence>MCDQSPLNLCTICRDLVGNFWPACWYGPVVSAKPRIGLLVFSSIKDAPLPITTPVVQNVPNHSARPSSMHRFDEAQRRGQWQLLPLNKETDPLDSRLMSRSRRRHSLGGAFRWQWLLKLGQPSISNTRQHVQRGRERIRAVGSRIVETVQWNRVALDAGSSASSMRLVDAKCVFAGVCLKSQWSGGLPFNHKQELYSLACYACYVPRRQYRSCNTAGLNTYAAVSWLYQQGSQQQQSEKLTNPRYPFTYRISPS</sequence>
<dbReference type="AlphaFoldDB" id="A0A166WA71"/>
<name>A0A166WA71_9AGAM</name>
<dbReference type="Proteomes" id="UP000076532">
    <property type="component" value="Unassembled WGS sequence"/>
</dbReference>